<dbReference type="STRING" id="331657.A0A4U0UVI3"/>
<dbReference type="GO" id="GO:0030479">
    <property type="term" value="C:actin cortical patch"/>
    <property type="evidence" value="ECO:0007669"/>
    <property type="project" value="TreeGrafter"/>
</dbReference>
<comment type="caution">
    <text evidence="1">The sequence shown here is derived from an EMBL/GenBank/DDBJ whole genome shotgun (WGS) entry which is preliminary data.</text>
</comment>
<protein>
    <submittedName>
        <fullName evidence="1">SH3 domain-containing protein</fullName>
    </submittedName>
</protein>
<gene>
    <name evidence="1" type="ORF">B0A49_12142</name>
</gene>
<dbReference type="AlphaFoldDB" id="A0A4U0UVI3"/>
<dbReference type="OrthoDB" id="443981at2759"/>
<dbReference type="PANTHER" id="PTHR15629">
    <property type="entry name" value="SH3YL1 PROTEIN"/>
    <property type="match status" value="1"/>
</dbReference>
<dbReference type="GO" id="GO:0051017">
    <property type="term" value="P:actin filament bundle assembly"/>
    <property type="evidence" value="ECO:0007669"/>
    <property type="project" value="TreeGrafter"/>
</dbReference>
<dbReference type="Proteomes" id="UP000308768">
    <property type="component" value="Unassembled WGS sequence"/>
</dbReference>
<evidence type="ECO:0000313" key="2">
    <source>
        <dbReference type="Proteomes" id="UP000308768"/>
    </source>
</evidence>
<evidence type="ECO:0000313" key="1">
    <source>
        <dbReference type="EMBL" id="TKA39145.1"/>
    </source>
</evidence>
<accession>A0A4U0UVI3</accession>
<reference evidence="1 2" key="1">
    <citation type="submission" date="2017-03" db="EMBL/GenBank/DDBJ databases">
        <title>Genomes of endolithic fungi from Antarctica.</title>
        <authorList>
            <person name="Coleine C."/>
            <person name="Masonjones S."/>
            <person name="Stajich J.E."/>
        </authorList>
    </citation>
    <scope>NUCLEOTIDE SEQUENCE [LARGE SCALE GENOMIC DNA]</scope>
    <source>
        <strain evidence="1 2">CCFEE 5187</strain>
    </source>
</reference>
<name>A0A4U0UVI3_9PEZI</name>
<keyword evidence="2" id="KW-1185">Reference proteome</keyword>
<dbReference type="GO" id="GO:0035091">
    <property type="term" value="F:phosphatidylinositol binding"/>
    <property type="evidence" value="ECO:0007669"/>
    <property type="project" value="TreeGrafter"/>
</dbReference>
<dbReference type="PANTHER" id="PTHR15629:SF2">
    <property type="entry name" value="SH3 DOMAIN-CONTAINING YSC84-LIKE PROTEIN 1"/>
    <property type="match status" value="1"/>
</dbReference>
<dbReference type="GO" id="GO:0051666">
    <property type="term" value="P:actin cortical patch localization"/>
    <property type="evidence" value="ECO:0007669"/>
    <property type="project" value="TreeGrafter"/>
</dbReference>
<organism evidence="1 2">
    <name type="scientific">Cryomyces minteri</name>
    <dbReference type="NCBI Taxonomy" id="331657"/>
    <lineage>
        <taxon>Eukaryota</taxon>
        <taxon>Fungi</taxon>
        <taxon>Dikarya</taxon>
        <taxon>Ascomycota</taxon>
        <taxon>Pezizomycotina</taxon>
        <taxon>Dothideomycetes</taxon>
        <taxon>Dothideomycetes incertae sedis</taxon>
        <taxon>Cryomyces</taxon>
    </lineage>
</organism>
<dbReference type="EMBL" id="NAJN01003472">
    <property type="protein sequence ID" value="TKA39145.1"/>
    <property type="molecule type" value="Genomic_DNA"/>
</dbReference>
<dbReference type="InterPro" id="IPR051702">
    <property type="entry name" value="SH3_domain_YSC84-like"/>
</dbReference>
<proteinExistence type="predicted"/>
<sequence>MPLGISNPLPASMRSECKKAAKTLASFVDPRQSFGPDKIIPPNVLANAKGLAIITVFKAGFLGSARFGSGIVVARLSDGSWISQSVNGIALVVLLLRV</sequence>
<dbReference type="GO" id="GO:0051015">
    <property type="term" value="F:actin filament binding"/>
    <property type="evidence" value="ECO:0007669"/>
    <property type="project" value="TreeGrafter"/>
</dbReference>